<evidence type="ECO:0000313" key="1">
    <source>
        <dbReference type="EMBL" id="KKL67787.1"/>
    </source>
</evidence>
<sequence length="30" mass="3311">LVDINGCWVGDDPDDVVALKQALRKALEEK</sequence>
<dbReference type="AlphaFoldDB" id="A0A0F9GXE1"/>
<proteinExistence type="predicted"/>
<feature type="non-terminal residue" evidence="1">
    <location>
        <position position="1"/>
    </location>
</feature>
<dbReference type="EMBL" id="LAZR01026749">
    <property type="protein sequence ID" value="KKL67787.1"/>
    <property type="molecule type" value="Genomic_DNA"/>
</dbReference>
<organism evidence="1">
    <name type="scientific">marine sediment metagenome</name>
    <dbReference type="NCBI Taxonomy" id="412755"/>
    <lineage>
        <taxon>unclassified sequences</taxon>
        <taxon>metagenomes</taxon>
        <taxon>ecological metagenomes</taxon>
    </lineage>
</organism>
<comment type="caution">
    <text evidence="1">The sequence shown here is derived from an EMBL/GenBank/DDBJ whole genome shotgun (WGS) entry which is preliminary data.</text>
</comment>
<gene>
    <name evidence="1" type="ORF">LCGC14_2131470</name>
</gene>
<name>A0A0F9GXE1_9ZZZZ</name>
<protein>
    <submittedName>
        <fullName evidence="1">Uncharacterized protein</fullName>
    </submittedName>
</protein>
<accession>A0A0F9GXE1</accession>
<reference evidence="1" key="1">
    <citation type="journal article" date="2015" name="Nature">
        <title>Complex archaea that bridge the gap between prokaryotes and eukaryotes.</title>
        <authorList>
            <person name="Spang A."/>
            <person name="Saw J.H."/>
            <person name="Jorgensen S.L."/>
            <person name="Zaremba-Niedzwiedzka K."/>
            <person name="Martijn J."/>
            <person name="Lind A.E."/>
            <person name="van Eijk R."/>
            <person name="Schleper C."/>
            <person name="Guy L."/>
            <person name="Ettema T.J."/>
        </authorList>
    </citation>
    <scope>NUCLEOTIDE SEQUENCE</scope>
</reference>